<evidence type="ECO:0000313" key="3">
    <source>
        <dbReference type="Proteomes" id="UP000005387"/>
    </source>
</evidence>
<sequence length="299" mass="34110">MATNEWVSKLTLGAGAVLQFIVLFWTVSSLLRFVPERPPRWAHLTGLRWTTASMSDRWLERLRLSRAHPVFVEREALLGGCGFDGDAALYIACRRIALVAMPVLAGVASIGWLLAAKSWPPIALFGGGAALFLICRFDLAWLRSIHRVRAQRITKEVHVISNQLLYFAGANLHLHTKLSRCVPFAKVLQSDMQRLLAEWYHDAEEALRRFKLRLGTEDGASFVETLDSLRLHESEEFYSLLRQRIQDYKEKLELAKESRKETTSYALFVVAGIPILYTFQVFIYPWVREGQKLFESLGS</sequence>
<feature type="transmembrane region" description="Helical" evidence="1">
    <location>
        <begin position="12"/>
        <end position="34"/>
    </location>
</feature>
<dbReference type="AlphaFoldDB" id="E0I715"/>
<keyword evidence="1" id="KW-0472">Membrane</keyword>
<feature type="transmembrane region" description="Helical" evidence="1">
    <location>
        <begin position="265"/>
        <end position="287"/>
    </location>
</feature>
<gene>
    <name evidence="2" type="ORF">PaecuDRAFT_1439</name>
</gene>
<dbReference type="OrthoDB" id="2567755at2"/>
<dbReference type="RefSeq" id="WP_006037450.1">
    <property type="nucleotide sequence ID" value="NZ_AEDD01000003.1"/>
</dbReference>
<dbReference type="STRING" id="717606.PaecuDRAFT_1439"/>
<evidence type="ECO:0000313" key="2">
    <source>
        <dbReference type="EMBL" id="EFM11831.1"/>
    </source>
</evidence>
<accession>E0I715</accession>
<protein>
    <recommendedName>
        <fullName evidence="4">Type II secretion system F domain protein</fullName>
    </recommendedName>
</protein>
<keyword evidence="3" id="KW-1185">Reference proteome</keyword>
<organism evidence="2 3">
    <name type="scientific">Paenibacillus curdlanolyticus YK9</name>
    <dbReference type="NCBI Taxonomy" id="717606"/>
    <lineage>
        <taxon>Bacteria</taxon>
        <taxon>Bacillati</taxon>
        <taxon>Bacillota</taxon>
        <taxon>Bacilli</taxon>
        <taxon>Bacillales</taxon>
        <taxon>Paenibacillaceae</taxon>
        <taxon>Paenibacillus</taxon>
    </lineage>
</organism>
<feature type="transmembrane region" description="Helical" evidence="1">
    <location>
        <begin position="122"/>
        <end position="142"/>
    </location>
</feature>
<keyword evidence="1" id="KW-0812">Transmembrane</keyword>
<evidence type="ECO:0000256" key="1">
    <source>
        <dbReference type="SAM" id="Phobius"/>
    </source>
</evidence>
<name>E0I715_9BACL</name>
<feature type="transmembrane region" description="Helical" evidence="1">
    <location>
        <begin position="96"/>
        <end position="116"/>
    </location>
</feature>
<dbReference type="eggNOG" id="ENOG502ZBSY">
    <property type="taxonomic scope" value="Bacteria"/>
</dbReference>
<dbReference type="Proteomes" id="UP000005387">
    <property type="component" value="Unassembled WGS sequence"/>
</dbReference>
<proteinExistence type="predicted"/>
<dbReference type="EMBL" id="AEDD01000003">
    <property type="protein sequence ID" value="EFM11831.1"/>
    <property type="molecule type" value="Genomic_DNA"/>
</dbReference>
<reference evidence="2 3" key="1">
    <citation type="submission" date="2010-07" db="EMBL/GenBank/DDBJ databases">
        <title>The draft genome of Paenibacillus curdlanolyticus YK9.</title>
        <authorList>
            <consortium name="US DOE Joint Genome Institute (JGI-PGF)"/>
            <person name="Lucas S."/>
            <person name="Copeland A."/>
            <person name="Lapidus A."/>
            <person name="Cheng J.-F."/>
            <person name="Bruce D."/>
            <person name="Goodwin L."/>
            <person name="Pitluck S."/>
            <person name="Land M.L."/>
            <person name="Hauser L."/>
            <person name="Chang Y.-J."/>
            <person name="Jeffries C."/>
            <person name="Anderson I.J."/>
            <person name="Johnson E."/>
            <person name="Loganathan U."/>
            <person name="Mulhopadhyay B."/>
            <person name="Kyrpides N."/>
            <person name="Woyke T.J."/>
        </authorList>
    </citation>
    <scope>NUCLEOTIDE SEQUENCE [LARGE SCALE GENOMIC DNA]</scope>
    <source>
        <strain evidence="2 3">YK9</strain>
    </source>
</reference>
<evidence type="ECO:0008006" key="4">
    <source>
        <dbReference type="Google" id="ProtNLM"/>
    </source>
</evidence>
<keyword evidence="1" id="KW-1133">Transmembrane helix</keyword>